<evidence type="ECO:0000256" key="7">
    <source>
        <dbReference type="ARBA" id="ARBA00022917"/>
    </source>
</evidence>
<dbReference type="GO" id="GO:0003746">
    <property type="term" value="F:translation elongation factor activity"/>
    <property type="evidence" value="ECO:0007669"/>
    <property type="project" value="InterPro"/>
</dbReference>
<dbReference type="PROSITE" id="PS00302">
    <property type="entry name" value="IF5A_HYPUSINE"/>
    <property type="match status" value="1"/>
</dbReference>
<dbReference type="GO" id="GO:0045905">
    <property type="term" value="P:positive regulation of translational termination"/>
    <property type="evidence" value="ECO:0007669"/>
    <property type="project" value="InterPro"/>
</dbReference>
<dbReference type="CDD" id="cd04467">
    <property type="entry name" value="S1_aIF5A"/>
    <property type="match status" value="1"/>
</dbReference>
<comment type="subcellular location">
    <subcellularLocation>
        <location evidence="2 11">Cytoplasm</location>
    </subcellularLocation>
</comment>
<keyword evidence="5 11" id="KW-0963">Cytoplasm</keyword>
<dbReference type="InterPro" id="IPR019769">
    <property type="entry name" value="Trans_elong_IF5A_hypusine_site"/>
</dbReference>
<dbReference type="NCBIfam" id="NF003076">
    <property type="entry name" value="PRK03999.1"/>
    <property type="match status" value="1"/>
</dbReference>
<dbReference type="PANTHER" id="PTHR11673">
    <property type="entry name" value="TRANSLATION INITIATION FACTOR 5A FAMILY MEMBER"/>
    <property type="match status" value="1"/>
</dbReference>
<proteinExistence type="inferred from homology"/>
<feature type="modified residue" description="Hypusine" evidence="11">
    <location>
        <position position="36"/>
    </location>
</feature>
<dbReference type="InterPro" id="IPR008991">
    <property type="entry name" value="Translation_prot_SH3-like_sf"/>
</dbReference>
<gene>
    <name evidence="11" type="primary">eif5a</name>
    <name evidence="13" type="ORF">D6D85_04300</name>
    <name evidence="14" type="ORF">EF810_06565</name>
</gene>
<evidence type="ECO:0000259" key="12">
    <source>
        <dbReference type="SMART" id="SM01376"/>
    </source>
</evidence>
<dbReference type="Pfam" id="PF01287">
    <property type="entry name" value="eIF-5a"/>
    <property type="match status" value="1"/>
</dbReference>
<evidence type="ECO:0000256" key="8">
    <source>
        <dbReference type="ARBA" id="ARBA00023071"/>
    </source>
</evidence>
<dbReference type="RefSeq" id="WP_125670804.1">
    <property type="nucleotide sequence ID" value="NZ_RCOS01000062.1"/>
</dbReference>
<evidence type="ECO:0000313" key="15">
    <source>
        <dbReference type="Proteomes" id="UP000277582"/>
    </source>
</evidence>
<evidence type="ECO:0000256" key="1">
    <source>
        <dbReference type="ARBA" id="ARBA00003980"/>
    </source>
</evidence>
<evidence type="ECO:0000313" key="13">
    <source>
        <dbReference type="EMBL" id="RSN76181.1"/>
    </source>
</evidence>
<evidence type="ECO:0000313" key="16">
    <source>
        <dbReference type="Proteomes" id="UP000316217"/>
    </source>
</evidence>
<dbReference type="Gene3D" id="2.40.50.140">
    <property type="entry name" value="Nucleic acid-binding proteins"/>
    <property type="match status" value="1"/>
</dbReference>
<dbReference type="OrthoDB" id="23689at2157"/>
<dbReference type="Gene3D" id="2.30.30.30">
    <property type="match status" value="1"/>
</dbReference>
<dbReference type="SUPFAM" id="SSF50104">
    <property type="entry name" value="Translation proteins SH3-like domain"/>
    <property type="match status" value="1"/>
</dbReference>
<evidence type="ECO:0000256" key="6">
    <source>
        <dbReference type="ARBA" id="ARBA00022540"/>
    </source>
</evidence>
<keyword evidence="7 11" id="KW-0648">Protein biosynthesis</keyword>
<evidence type="ECO:0000256" key="10">
    <source>
        <dbReference type="ARBA" id="ARBA00032163"/>
    </source>
</evidence>
<name>A0A3R9X5Y2_9CREN</name>
<dbReference type="PIRSF" id="PIRSF003025">
    <property type="entry name" value="eIF5A"/>
    <property type="match status" value="1"/>
</dbReference>
<comment type="function">
    <text evidence="1 11">Functions by promoting the formation of the first peptide bond.</text>
</comment>
<dbReference type="InterPro" id="IPR022847">
    <property type="entry name" value="Transl_elong_IF5A_arc"/>
</dbReference>
<dbReference type="GO" id="GO:0045901">
    <property type="term" value="P:positive regulation of translational elongation"/>
    <property type="evidence" value="ECO:0007669"/>
    <property type="project" value="InterPro"/>
</dbReference>
<evidence type="ECO:0000256" key="3">
    <source>
        <dbReference type="ARBA" id="ARBA00006016"/>
    </source>
</evidence>
<dbReference type="Pfam" id="PF21485">
    <property type="entry name" value="IF5A-like_N"/>
    <property type="match status" value="1"/>
</dbReference>
<dbReference type="SUPFAM" id="SSF50249">
    <property type="entry name" value="Nucleic acid-binding proteins"/>
    <property type="match status" value="1"/>
</dbReference>
<dbReference type="GO" id="GO:0003723">
    <property type="term" value="F:RNA binding"/>
    <property type="evidence" value="ECO:0007669"/>
    <property type="project" value="InterPro"/>
</dbReference>
<protein>
    <recommendedName>
        <fullName evidence="4 11">Translation initiation factor 5A</fullName>
    </recommendedName>
    <alternativeName>
        <fullName evidence="10 11">Hypusine-containing protein</fullName>
    </alternativeName>
    <alternativeName>
        <fullName evidence="9 11">eIF-5A</fullName>
    </alternativeName>
</protein>
<comment type="similarity">
    <text evidence="3 11">Belongs to the eIF-5A family.</text>
</comment>
<dbReference type="AlphaFoldDB" id="A0A3R9X5Y2"/>
<comment type="caution">
    <text evidence="13">The sequence shown here is derived from an EMBL/GenBank/DDBJ whole genome shotgun (WGS) entry which is preliminary data.</text>
</comment>
<dbReference type="InterPro" id="IPR014722">
    <property type="entry name" value="Rib_uL2_dom2"/>
</dbReference>
<dbReference type="GO" id="GO:0003743">
    <property type="term" value="F:translation initiation factor activity"/>
    <property type="evidence" value="ECO:0007669"/>
    <property type="project" value="UniProtKB-UniRule"/>
</dbReference>
<keyword evidence="8 11" id="KW-0385">Hypusine</keyword>
<sequence length="131" mass="14134">MSVTHGSAGELKKGSYVVIDGEPCEVLSVSKSKPGKHGSAKVRVEARGLFDGTRRSKIYPADATVEIPIVDKRSGQIISVSGNTIQVMDLETFEVFEVPIPEEIAGEISSGAEVEYWVSMGKKRVVRVKGQ</sequence>
<evidence type="ECO:0000256" key="2">
    <source>
        <dbReference type="ARBA" id="ARBA00004496"/>
    </source>
</evidence>
<dbReference type="InterPro" id="IPR012340">
    <property type="entry name" value="NA-bd_OB-fold"/>
</dbReference>
<dbReference type="EMBL" id="RCOS01000062">
    <property type="protein sequence ID" value="RSN76181.1"/>
    <property type="molecule type" value="Genomic_DNA"/>
</dbReference>
<evidence type="ECO:0000313" key="14">
    <source>
        <dbReference type="EMBL" id="RZN59677.1"/>
    </source>
</evidence>
<dbReference type="SMART" id="SM01376">
    <property type="entry name" value="eIF-5a"/>
    <property type="match status" value="1"/>
</dbReference>
<dbReference type="InterPro" id="IPR048670">
    <property type="entry name" value="IF5A-like_N"/>
</dbReference>
<evidence type="ECO:0000256" key="9">
    <source>
        <dbReference type="ARBA" id="ARBA00032030"/>
    </source>
</evidence>
<dbReference type="EMBL" id="RXII01000102">
    <property type="protein sequence ID" value="RZN59677.1"/>
    <property type="molecule type" value="Genomic_DNA"/>
</dbReference>
<keyword evidence="15" id="KW-1185">Reference proteome</keyword>
<evidence type="ECO:0000256" key="11">
    <source>
        <dbReference type="HAMAP-Rule" id="MF_00085"/>
    </source>
</evidence>
<reference evidence="13 15" key="1">
    <citation type="submission" date="2018-10" db="EMBL/GenBank/DDBJ databases">
        <title>Co-occurring genomic capacity for anaerobic methane metabolism and dissimilatory sulfite reduction discovered in the Korarchaeota.</title>
        <authorList>
            <person name="Mckay L.J."/>
            <person name="Dlakic M."/>
            <person name="Fields M.W."/>
            <person name="Delmont T.O."/>
            <person name="Eren A.M."/>
            <person name="Jay Z.J."/>
            <person name="Klingelsmith K.B."/>
            <person name="Rusch D.B."/>
            <person name="Inskeep W.P."/>
        </authorList>
    </citation>
    <scope>NUCLEOTIDE SEQUENCE [LARGE SCALE GENOMIC DNA]</scope>
    <source>
        <strain evidence="13 15">MDKW</strain>
    </source>
</reference>
<organism evidence="13 15">
    <name type="scientific">Candidatus Methanodesulfokora washburnensis</name>
    <dbReference type="NCBI Taxonomy" id="2478471"/>
    <lineage>
        <taxon>Archaea</taxon>
        <taxon>Thermoproteota</taxon>
        <taxon>Candidatus Korarchaeia</taxon>
        <taxon>Candidatus Korarchaeia incertae sedis</taxon>
        <taxon>Candidatus Methanodesulfokora</taxon>
    </lineage>
</organism>
<accession>A0A3R9X5Y2</accession>
<keyword evidence="6 11" id="KW-0396">Initiation factor</keyword>
<feature type="domain" description="Translation initiation factor 5A C-terminal" evidence="12">
    <location>
        <begin position="69"/>
        <end position="129"/>
    </location>
</feature>
<dbReference type="InterPro" id="IPR001884">
    <property type="entry name" value="IF5A-like"/>
</dbReference>
<evidence type="ECO:0000256" key="5">
    <source>
        <dbReference type="ARBA" id="ARBA00022490"/>
    </source>
</evidence>
<dbReference type="GO" id="GO:0005737">
    <property type="term" value="C:cytoplasm"/>
    <property type="evidence" value="ECO:0007669"/>
    <property type="project" value="UniProtKB-SubCell"/>
</dbReference>
<evidence type="ECO:0000256" key="4">
    <source>
        <dbReference type="ARBA" id="ARBA00016327"/>
    </source>
</evidence>
<dbReference type="HAMAP" id="MF_00085">
    <property type="entry name" value="eIF_5A"/>
    <property type="match status" value="1"/>
</dbReference>
<reference evidence="14 16" key="2">
    <citation type="journal article" date="2019" name="Nat. Microbiol.">
        <title>Wide diversity of methane and short-chain alkane metabolisms in uncultured archaea.</title>
        <authorList>
            <person name="Borrel G."/>
            <person name="Adam P.S."/>
            <person name="McKay L.J."/>
            <person name="Chen L.X."/>
            <person name="Sierra-Garcia I.N."/>
            <person name="Sieber C.M."/>
            <person name="Letourneur Q."/>
            <person name="Ghozlane A."/>
            <person name="Andersen G.L."/>
            <person name="Li W.J."/>
            <person name="Hallam S.J."/>
            <person name="Muyzer G."/>
            <person name="de Oliveira V.M."/>
            <person name="Inskeep W.P."/>
            <person name="Banfield J.F."/>
            <person name="Gribaldo S."/>
        </authorList>
    </citation>
    <scope>NUCLEOTIDE SEQUENCE [LARGE SCALE GENOMIC DNA]</scope>
    <source>
        <strain evidence="14">NM4</strain>
    </source>
</reference>
<dbReference type="InterPro" id="IPR020189">
    <property type="entry name" value="IF5A_C"/>
</dbReference>
<dbReference type="Proteomes" id="UP000277582">
    <property type="component" value="Unassembled WGS sequence"/>
</dbReference>
<dbReference type="GO" id="GO:0043022">
    <property type="term" value="F:ribosome binding"/>
    <property type="evidence" value="ECO:0007669"/>
    <property type="project" value="InterPro"/>
</dbReference>
<dbReference type="Proteomes" id="UP000316217">
    <property type="component" value="Unassembled WGS sequence"/>
</dbReference>
<dbReference type="NCBIfam" id="TIGR00037">
    <property type="entry name" value="eIF_5A"/>
    <property type="match status" value="1"/>
</dbReference>